<dbReference type="AlphaFoldDB" id="A0A3L8Q2E9"/>
<dbReference type="InterPro" id="IPR020518">
    <property type="entry name" value="Tscrpt_reg_PrtN"/>
</dbReference>
<evidence type="ECO:0000313" key="2">
    <source>
        <dbReference type="Proteomes" id="UP000281474"/>
    </source>
</evidence>
<dbReference type="OrthoDB" id="982642at2"/>
<sequence length="81" mass="8877">MNLAFALMAQFGKPVVRLEEICDEYLGMSKAVATQHAKAGTLSIPVYRATDSNKAPWLVNLSDLAQCFEQKRDEAASDMVA</sequence>
<name>A0A3L8Q2E9_9GAMM</name>
<evidence type="ECO:0000313" key="1">
    <source>
        <dbReference type="EMBL" id="RLV60973.1"/>
    </source>
</evidence>
<dbReference type="Pfam" id="PF11112">
    <property type="entry name" value="PyocinActivator"/>
    <property type="match status" value="1"/>
</dbReference>
<organism evidence="1 2">
    <name type="scientific">Parashewanella curva</name>
    <dbReference type="NCBI Taxonomy" id="2338552"/>
    <lineage>
        <taxon>Bacteria</taxon>
        <taxon>Pseudomonadati</taxon>
        <taxon>Pseudomonadota</taxon>
        <taxon>Gammaproteobacteria</taxon>
        <taxon>Alteromonadales</taxon>
        <taxon>Shewanellaceae</taxon>
        <taxon>Parashewanella</taxon>
    </lineage>
</organism>
<dbReference type="EMBL" id="QZEI01000009">
    <property type="protein sequence ID" value="RLV60973.1"/>
    <property type="molecule type" value="Genomic_DNA"/>
</dbReference>
<keyword evidence="2" id="KW-1185">Reference proteome</keyword>
<gene>
    <name evidence="1" type="ORF">D5018_03790</name>
</gene>
<accession>A0A3L8Q2E9</accession>
<protein>
    <submittedName>
        <fullName evidence="1">Pyocin activator protein PrtN</fullName>
    </submittedName>
</protein>
<dbReference type="Proteomes" id="UP000281474">
    <property type="component" value="Unassembled WGS sequence"/>
</dbReference>
<reference evidence="1 2" key="1">
    <citation type="submission" date="2018-09" db="EMBL/GenBank/DDBJ databases">
        <title>Phylogeny of the Shewanellaceae, and recommendation for two new genera, Pseudoshewanella and Parashewanella.</title>
        <authorList>
            <person name="Wang G."/>
        </authorList>
    </citation>
    <scope>NUCLEOTIDE SEQUENCE [LARGE SCALE GENOMIC DNA]</scope>
    <source>
        <strain evidence="1 2">C51</strain>
    </source>
</reference>
<comment type="caution">
    <text evidence="1">The sequence shown here is derived from an EMBL/GenBank/DDBJ whole genome shotgun (WGS) entry which is preliminary data.</text>
</comment>
<dbReference type="RefSeq" id="WP_121837658.1">
    <property type="nucleotide sequence ID" value="NZ_ML014758.1"/>
</dbReference>
<proteinExistence type="predicted"/>
<dbReference type="GO" id="GO:0006355">
    <property type="term" value="P:regulation of DNA-templated transcription"/>
    <property type="evidence" value="ECO:0007669"/>
    <property type="project" value="InterPro"/>
</dbReference>